<reference evidence="2" key="1">
    <citation type="submission" date="2023-10" db="EMBL/GenBank/DDBJ databases">
        <authorList>
            <person name="Hackl T."/>
        </authorList>
    </citation>
    <scope>NUCLEOTIDE SEQUENCE</scope>
</reference>
<dbReference type="AlphaFoldDB" id="A0AAI8VU38"/>
<protein>
    <submittedName>
        <fullName evidence="2">Uu.00g067040.m01.CDS01</fullName>
    </submittedName>
</protein>
<evidence type="ECO:0000256" key="1">
    <source>
        <dbReference type="SAM" id="MobiDB-lite"/>
    </source>
</evidence>
<feature type="compositionally biased region" description="Low complexity" evidence="1">
    <location>
        <begin position="18"/>
        <end position="35"/>
    </location>
</feature>
<dbReference type="Proteomes" id="UP001295740">
    <property type="component" value="Unassembled WGS sequence"/>
</dbReference>
<feature type="compositionally biased region" description="Basic and acidic residues" evidence="1">
    <location>
        <begin position="114"/>
        <end position="139"/>
    </location>
</feature>
<feature type="region of interest" description="Disordered" evidence="1">
    <location>
        <begin position="1"/>
        <end position="43"/>
    </location>
</feature>
<sequence>MGQPKNNPVLVPAHKGNLPLRQTTTTQRRSPRSQPAFEAEDLRRRLYVVLAEQEARRAMRKREVRPESTAAKKEADDDKTQSPSDSAIDTTETAKPEAAPAQQVRRGKSLAARATKESNKDKTDIIKPSPDAKLRRSIDIVKPSPDANNLRRSRSLHDRLRRKPSSRAATTAEAIPHMPTTPYHHVPQEAAAQFARTATAGSMRDKQVVHSLSQSAMKFYLEGSPSERADLDSSITPAAQQQALRSAQSHREKLHVRNQFQNPGRIAETEESEHKRHSIPARKSAPGPRPSNRKSIYGAGVDMADDEDFGRLHHLHHHHGMNDFRVNDVSSDETLVVDTTLVNMHRVDWTQSDEMHHTHFHTRHNHEKPQGPSLRKADSIWTLKGRLTSLARLGHAAGSIGRPEEVIREKDGDFVGSPKAPKSGFLARFRRQAVV</sequence>
<proteinExistence type="predicted"/>
<keyword evidence="3" id="KW-1185">Reference proteome</keyword>
<feature type="compositionally biased region" description="Low complexity" evidence="1">
    <location>
        <begin position="90"/>
        <end position="101"/>
    </location>
</feature>
<feature type="compositionally biased region" description="Basic and acidic residues" evidence="1">
    <location>
        <begin position="64"/>
        <end position="80"/>
    </location>
</feature>
<gene>
    <name evidence="2" type="ORF">KHLLAP_LOCUS11547</name>
</gene>
<feature type="compositionally biased region" description="Basic residues" evidence="1">
    <location>
        <begin position="151"/>
        <end position="165"/>
    </location>
</feature>
<feature type="region of interest" description="Disordered" evidence="1">
    <location>
        <begin position="246"/>
        <end position="297"/>
    </location>
</feature>
<evidence type="ECO:0000313" key="2">
    <source>
        <dbReference type="EMBL" id="CAJ2511079.1"/>
    </source>
</evidence>
<comment type="caution">
    <text evidence="2">The sequence shown here is derived from an EMBL/GenBank/DDBJ whole genome shotgun (WGS) entry which is preliminary data.</text>
</comment>
<name>A0AAI8VU38_9PEZI</name>
<accession>A0AAI8VU38</accession>
<feature type="region of interest" description="Disordered" evidence="1">
    <location>
        <begin position="55"/>
        <end position="170"/>
    </location>
</feature>
<evidence type="ECO:0000313" key="3">
    <source>
        <dbReference type="Proteomes" id="UP001295740"/>
    </source>
</evidence>
<dbReference type="EMBL" id="CAUWAG010000018">
    <property type="protein sequence ID" value="CAJ2511079.1"/>
    <property type="molecule type" value="Genomic_DNA"/>
</dbReference>
<organism evidence="2 3">
    <name type="scientific">Anthostomella pinea</name>
    <dbReference type="NCBI Taxonomy" id="933095"/>
    <lineage>
        <taxon>Eukaryota</taxon>
        <taxon>Fungi</taxon>
        <taxon>Dikarya</taxon>
        <taxon>Ascomycota</taxon>
        <taxon>Pezizomycotina</taxon>
        <taxon>Sordariomycetes</taxon>
        <taxon>Xylariomycetidae</taxon>
        <taxon>Xylariales</taxon>
        <taxon>Xylariaceae</taxon>
        <taxon>Anthostomella</taxon>
    </lineage>
</organism>